<keyword evidence="1" id="KW-0805">Transcription regulation</keyword>
<dbReference type="Proteomes" id="UP000198290">
    <property type="component" value="Chromosome"/>
</dbReference>
<evidence type="ECO:0000259" key="4">
    <source>
        <dbReference type="PROSITE" id="PS50995"/>
    </source>
</evidence>
<dbReference type="PRINTS" id="PR00598">
    <property type="entry name" value="HTHMARR"/>
</dbReference>
<dbReference type="InterPro" id="IPR039422">
    <property type="entry name" value="MarR/SlyA-like"/>
</dbReference>
<accession>A0A3G9GHV4</accession>
<dbReference type="EMBL" id="AP018823">
    <property type="protein sequence ID" value="BBF85672.1"/>
    <property type="molecule type" value="Genomic_DNA"/>
</dbReference>
<dbReference type="STRING" id="332411.VI06_07345"/>
<keyword evidence="2" id="KW-0238">DNA-binding</keyword>
<dbReference type="AlphaFoldDB" id="A0A3G9GHV4"/>
<sequence length="167" mass="18865">MQNKVDLVNNVDDTAEQIFEAIHTLMHQYRSRQFAAIRDDALGLTHMEGKVLGYFCRHPGHTQSDLAQHSGRDKAQLTRLITRLKEAGLLEARADTQDRRSMRLYLTEAGQTLHSTLHQHGRLLAARAMQGIPAAQAEALLQALLHIRHNLEQDSPDKSCDKHCDKT</sequence>
<dbReference type="InterPro" id="IPR036390">
    <property type="entry name" value="WH_DNA-bd_sf"/>
</dbReference>
<dbReference type="GO" id="GO:0003700">
    <property type="term" value="F:DNA-binding transcription factor activity"/>
    <property type="evidence" value="ECO:0007669"/>
    <property type="project" value="InterPro"/>
</dbReference>
<dbReference type="KEGG" id="amah:DLM_2056"/>
<dbReference type="GO" id="GO:0006950">
    <property type="term" value="P:response to stress"/>
    <property type="evidence" value="ECO:0007669"/>
    <property type="project" value="TreeGrafter"/>
</dbReference>
<feature type="domain" description="HTH marR-type" evidence="4">
    <location>
        <begin position="15"/>
        <end position="149"/>
    </location>
</feature>
<evidence type="ECO:0000256" key="3">
    <source>
        <dbReference type="ARBA" id="ARBA00023163"/>
    </source>
</evidence>
<evidence type="ECO:0000256" key="1">
    <source>
        <dbReference type="ARBA" id="ARBA00023015"/>
    </source>
</evidence>
<reference evidence="6" key="1">
    <citation type="journal article" date="2017" name="Biotechnol. Biofuels">
        <title>Evaluation of environmental bacterial communities as a factor affecting the growth of duckweed Lemna minor.</title>
        <authorList>
            <person name="Ishizawa H."/>
            <person name="Kuroda M."/>
            <person name="Morikawa M."/>
            <person name="Ike M."/>
        </authorList>
    </citation>
    <scope>NUCLEOTIDE SEQUENCE [LARGE SCALE GENOMIC DNA]</scope>
    <source>
        <strain evidence="6">H3</strain>
    </source>
</reference>
<evidence type="ECO:0000313" key="6">
    <source>
        <dbReference type="Proteomes" id="UP000198290"/>
    </source>
</evidence>
<organism evidence="5 6">
    <name type="scientific">Aquitalea magnusonii</name>
    <dbReference type="NCBI Taxonomy" id="332411"/>
    <lineage>
        <taxon>Bacteria</taxon>
        <taxon>Pseudomonadati</taxon>
        <taxon>Pseudomonadota</taxon>
        <taxon>Betaproteobacteria</taxon>
        <taxon>Neisseriales</taxon>
        <taxon>Chromobacteriaceae</taxon>
        <taxon>Aquitalea</taxon>
    </lineage>
</organism>
<dbReference type="GO" id="GO:0003677">
    <property type="term" value="F:DNA binding"/>
    <property type="evidence" value="ECO:0007669"/>
    <property type="project" value="UniProtKB-KW"/>
</dbReference>
<dbReference type="InterPro" id="IPR036388">
    <property type="entry name" value="WH-like_DNA-bd_sf"/>
</dbReference>
<gene>
    <name evidence="5" type="ORF">DLM_2056</name>
</gene>
<reference evidence="6" key="3">
    <citation type="journal article" date="2017" name="Plant Physiol. Biochem.">
        <title>Differential oxidative and antioxidative response of duckweed Lemna minor toward plant growth promoting/inhibiting bacteria.</title>
        <authorList>
            <person name="Ishizawa H."/>
            <person name="Kuroda M."/>
            <person name="Morikawa M."/>
            <person name="Ike M."/>
        </authorList>
    </citation>
    <scope>NUCLEOTIDE SEQUENCE [LARGE SCALE GENOMIC DNA]</scope>
    <source>
        <strain evidence="6">H3</strain>
    </source>
</reference>
<dbReference type="Gene3D" id="1.10.10.10">
    <property type="entry name" value="Winged helix-like DNA-binding domain superfamily/Winged helix DNA-binding domain"/>
    <property type="match status" value="1"/>
</dbReference>
<keyword evidence="6" id="KW-1185">Reference proteome</keyword>
<dbReference type="RefSeq" id="WP_197715554.1">
    <property type="nucleotide sequence ID" value="NZ_AP018823.1"/>
</dbReference>
<evidence type="ECO:0000256" key="2">
    <source>
        <dbReference type="ARBA" id="ARBA00023125"/>
    </source>
</evidence>
<reference evidence="5 6" key="2">
    <citation type="journal article" date="2017" name="Genome Announc.">
        <title>Draft genome sequence of Aquitalea magnusonii strain H3, a plant growth-promoting bacterium of duckweed Lemna minor.</title>
        <authorList>
            <person name="Ishizawa H."/>
            <person name="Kuroda M."/>
            <person name="Ike M."/>
        </authorList>
    </citation>
    <scope>NUCLEOTIDE SEQUENCE [LARGE SCALE GENOMIC DNA]</scope>
    <source>
        <strain evidence="5 6">H3</strain>
    </source>
</reference>
<evidence type="ECO:0000313" key="5">
    <source>
        <dbReference type="EMBL" id="BBF85672.1"/>
    </source>
</evidence>
<proteinExistence type="predicted"/>
<dbReference type="SMART" id="SM00347">
    <property type="entry name" value="HTH_MARR"/>
    <property type="match status" value="1"/>
</dbReference>
<dbReference type="InterPro" id="IPR000835">
    <property type="entry name" value="HTH_MarR-typ"/>
</dbReference>
<dbReference type="Pfam" id="PF12802">
    <property type="entry name" value="MarR_2"/>
    <property type="match status" value="1"/>
</dbReference>
<dbReference type="SUPFAM" id="SSF46785">
    <property type="entry name" value="Winged helix' DNA-binding domain"/>
    <property type="match status" value="1"/>
</dbReference>
<dbReference type="PANTHER" id="PTHR33164">
    <property type="entry name" value="TRANSCRIPTIONAL REGULATOR, MARR FAMILY"/>
    <property type="match status" value="1"/>
</dbReference>
<dbReference type="PANTHER" id="PTHR33164:SF64">
    <property type="entry name" value="TRANSCRIPTIONAL REGULATOR SLYA"/>
    <property type="match status" value="1"/>
</dbReference>
<keyword evidence="3" id="KW-0804">Transcription</keyword>
<protein>
    <submittedName>
        <fullName evidence="5">Transcriptional regulator, MarR family</fullName>
    </submittedName>
</protein>
<dbReference type="PROSITE" id="PS50995">
    <property type="entry name" value="HTH_MARR_2"/>
    <property type="match status" value="1"/>
</dbReference>
<name>A0A3G9GHV4_9NEIS</name>